<organism evidence="2 3">
    <name type="scientific">Sphingomonas sinipercae</name>
    <dbReference type="NCBI Taxonomy" id="2714944"/>
    <lineage>
        <taxon>Bacteria</taxon>
        <taxon>Pseudomonadati</taxon>
        <taxon>Pseudomonadota</taxon>
        <taxon>Alphaproteobacteria</taxon>
        <taxon>Sphingomonadales</taxon>
        <taxon>Sphingomonadaceae</taxon>
        <taxon>Sphingomonas</taxon>
    </lineage>
</organism>
<dbReference type="GO" id="GO:0032259">
    <property type="term" value="P:methylation"/>
    <property type="evidence" value="ECO:0007669"/>
    <property type="project" value="UniProtKB-KW"/>
</dbReference>
<protein>
    <submittedName>
        <fullName evidence="2">Class I SAM-dependent methyltransferase</fullName>
    </submittedName>
</protein>
<dbReference type="Proteomes" id="UP000502502">
    <property type="component" value="Chromosome"/>
</dbReference>
<gene>
    <name evidence="2" type="ORF">G7078_07745</name>
</gene>
<evidence type="ECO:0000259" key="1">
    <source>
        <dbReference type="Pfam" id="PF08241"/>
    </source>
</evidence>
<dbReference type="PANTHER" id="PTHR43861">
    <property type="entry name" value="TRANS-ACONITATE 2-METHYLTRANSFERASE-RELATED"/>
    <property type="match status" value="1"/>
</dbReference>
<proteinExistence type="predicted"/>
<dbReference type="InterPro" id="IPR029063">
    <property type="entry name" value="SAM-dependent_MTases_sf"/>
</dbReference>
<feature type="domain" description="Methyltransferase type 11" evidence="1">
    <location>
        <begin position="50"/>
        <end position="145"/>
    </location>
</feature>
<dbReference type="SUPFAM" id="SSF53335">
    <property type="entry name" value="S-adenosyl-L-methionine-dependent methyltransferases"/>
    <property type="match status" value="1"/>
</dbReference>
<keyword evidence="3" id="KW-1185">Reference proteome</keyword>
<dbReference type="InterPro" id="IPR013216">
    <property type="entry name" value="Methyltransf_11"/>
</dbReference>
<reference evidence="2 3" key="1">
    <citation type="submission" date="2020-03" db="EMBL/GenBank/DDBJ databases">
        <title>Sphingomonas sp. nov., isolated from fish.</title>
        <authorList>
            <person name="Hyun D.-W."/>
            <person name="Bae J.-W."/>
        </authorList>
    </citation>
    <scope>NUCLEOTIDE SEQUENCE [LARGE SCALE GENOMIC DNA]</scope>
    <source>
        <strain evidence="2 3">HDW15C</strain>
    </source>
</reference>
<dbReference type="RefSeq" id="WP_166094697.1">
    <property type="nucleotide sequence ID" value="NZ_CP049871.1"/>
</dbReference>
<dbReference type="KEGG" id="ssin:G7078_07745"/>
<sequence length="278" mass="29386">MSAASDWASAGGVVWAARWRQTDRGLAGIEAPLVERIRAAAPDRRFRAFEIGCGAGATTADVAAALPNATIVAADVSADLLEVARQRLARESSVTFAVGDAEHIAADNGPFDLIYSRHGVMFFDDPQRAFRTLANAATPGAKLVFSCFRDWQANAWASELGSAAADQPLPSPGREAGGFAFADPDYVRQLLSGAGWTAIAAEAVDFTYVAGAGREAVAEALDYLCTIGPASAVLRQMDEAKRPAAVARMKPVIERYAKDGEVRFPASAWIWSAAALPQ</sequence>
<dbReference type="PANTHER" id="PTHR43861:SF1">
    <property type="entry name" value="TRANS-ACONITATE 2-METHYLTRANSFERASE"/>
    <property type="match status" value="1"/>
</dbReference>
<dbReference type="Pfam" id="PF08241">
    <property type="entry name" value="Methyltransf_11"/>
    <property type="match status" value="1"/>
</dbReference>
<dbReference type="GO" id="GO:0008757">
    <property type="term" value="F:S-adenosylmethionine-dependent methyltransferase activity"/>
    <property type="evidence" value="ECO:0007669"/>
    <property type="project" value="InterPro"/>
</dbReference>
<dbReference type="CDD" id="cd02440">
    <property type="entry name" value="AdoMet_MTases"/>
    <property type="match status" value="1"/>
</dbReference>
<evidence type="ECO:0000313" key="2">
    <source>
        <dbReference type="EMBL" id="QIL02684.1"/>
    </source>
</evidence>
<dbReference type="Gene3D" id="3.40.50.150">
    <property type="entry name" value="Vaccinia Virus protein VP39"/>
    <property type="match status" value="1"/>
</dbReference>
<dbReference type="AlphaFoldDB" id="A0A6G7ZNX3"/>
<dbReference type="EMBL" id="CP049871">
    <property type="protein sequence ID" value="QIL02684.1"/>
    <property type="molecule type" value="Genomic_DNA"/>
</dbReference>
<evidence type="ECO:0000313" key="3">
    <source>
        <dbReference type="Proteomes" id="UP000502502"/>
    </source>
</evidence>
<name>A0A6G7ZNX3_9SPHN</name>
<keyword evidence="2" id="KW-0489">Methyltransferase</keyword>
<keyword evidence="2" id="KW-0808">Transferase</keyword>
<accession>A0A6G7ZNX3</accession>